<name>X6NSR0_RETFI</name>
<dbReference type="Proteomes" id="UP000023152">
    <property type="component" value="Unassembled WGS sequence"/>
</dbReference>
<accession>X6NSR0</accession>
<evidence type="ECO:0000256" key="1">
    <source>
        <dbReference type="SAM" id="Phobius"/>
    </source>
</evidence>
<feature type="transmembrane region" description="Helical" evidence="1">
    <location>
        <begin position="72"/>
        <end position="94"/>
    </location>
</feature>
<dbReference type="EMBL" id="ASPP01006116">
    <property type="protein sequence ID" value="ETO29325.1"/>
    <property type="molecule type" value="Genomic_DNA"/>
</dbReference>
<protein>
    <submittedName>
        <fullName evidence="2">Uncharacterized protein</fullName>
    </submittedName>
</protein>
<keyword evidence="1" id="KW-0812">Transmembrane</keyword>
<reference evidence="2 3" key="1">
    <citation type="journal article" date="2013" name="Curr. Biol.">
        <title>The Genome of the Foraminiferan Reticulomyxa filosa.</title>
        <authorList>
            <person name="Glockner G."/>
            <person name="Hulsmann N."/>
            <person name="Schleicher M."/>
            <person name="Noegel A.A."/>
            <person name="Eichinger L."/>
            <person name="Gallinger C."/>
            <person name="Pawlowski J."/>
            <person name="Sierra R."/>
            <person name="Euteneuer U."/>
            <person name="Pillet L."/>
            <person name="Moustafa A."/>
            <person name="Platzer M."/>
            <person name="Groth M."/>
            <person name="Szafranski K."/>
            <person name="Schliwa M."/>
        </authorList>
    </citation>
    <scope>NUCLEOTIDE SEQUENCE [LARGE SCALE GENOMIC DNA]</scope>
</reference>
<dbReference type="AlphaFoldDB" id="X6NSR0"/>
<evidence type="ECO:0000313" key="3">
    <source>
        <dbReference type="Proteomes" id="UP000023152"/>
    </source>
</evidence>
<keyword evidence="1" id="KW-1133">Transmembrane helix</keyword>
<comment type="caution">
    <text evidence="2">The sequence shown here is derived from an EMBL/GenBank/DDBJ whole genome shotgun (WGS) entry which is preliminary data.</text>
</comment>
<keyword evidence="1" id="KW-0472">Membrane</keyword>
<keyword evidence="3" id="KW-1185">Reference proteome</keyword>
<sequence length="95" mass="10951">MFCCVCFESFWDVVLEDNIKMTGNQGTEIITKITLKGFGGFSCLRDDSVDTLKFLLVKTQHNQNEQNNHNIFYLYALILNSPLICSFCLCSFFFL</sequence>
<proteinExistence type="predicted"/>
<gene>
    <name evidence="2" type="ORF">RFI_07796</name>
</gene>
<evidence type="ECO:0000313" key="2">
    <source>
        <dbReference type="EMBL" id="ETO29325.1"/>
    </source>
</evidence>
<organism evidence="2 3">
    <name type="scientific">Reticulomyxa filosa</name>
    <dbReference type="NCBI Taxonomy" id="46433"/>
    <lineage>
        <taxon>Eukaryota</taxon>
        <taxon>Sar</taxon>
        <taxon>Rhizaria</taxon>
        <taxon>Retaria</taxon>
        <taxon>Foraminifera</taxon>
        <taxon>Monothalamids</taxon>
        <taxon>Reticulomyxidae</taxon>
        <taxon>Reticulomyxa</taxon>
    </lineage>
</organism>